<feature type="region of interest" description="Disordered" evidence="1">
    <location>
        <begin position="100"/>
        <end position="119"/>
    </location>
</feature>
<gene>
    <name evidence="2" type="ORF">SLITO_v1c02320</name>
</gene>
<reference evidence="2 3" key="1">
    <citation type="journal article" date="2015" name="Genome Announc.">
        <title>Complete Genome Sequence of Spiroplasma litorale TN-1T (DSM 21781), a Bacterium Isolated from a Green-Eyed Horsefly (Tabanus nigrovittatus).</title>
        <authorList>
            <person name="Lo W.S."/>
            <person name="Lai Y.C."/>
            <person name="Lien Y.W."/>
            <person name="Wang T.H."/>
            <person name="Kuo C.H."/>
        </authorList>
    </citation>
    <scope>NUCLEOTIDE SEQUENCE [LARGE SCALE GENOMIC DNA]</scope>
    <source>
        <strain evidence="2 3">TN-1</strain>
    </source>
</reference>
<dbReference type="STRING" id="216942.SLITO_v1c02320"/>
<dbReference type="AlphaFoldDB" id="A0A0K1W126"/>
<feature type="compositionally biased region" description="Basic and acidic residues" evidence="1">
    <location>
        <begin position="100"/>
        <end position="112"/>
    </location>
</feature>
<dbReference type="KEGG" id="sll:SLITO_v1c02320"/>
<protein>
    <submittedName>
        <fullName evidence="2">Uncharacterized protein</fullName>
    </submittedName>
</protein>
<proteinExistence type="predicted"/>
<feature type="compositionally biased region" description="Basic and acidic residues" evidence="1">
    <location>
        <begin position="1"/>
        <end position="18"/>
    </location>
</feature>
<sequence>MDTSKKEIYKYKPKDPSDPKMPSLNKDDFNYDNNLQTIELTGSMSYETTKIGSDELKNDSKINVVEKDIDLNDKDNADLFKNISSAKSLINSLKQKANKALEEKTDSDDNKSKVVMPDPNSELNIVNHLRNRGSVSNKLLHQDTRTKMRTLREDHRLNLTENEIKIIKSEFKEKVIKSSKTGVVLKESKFGFEIYKNNIDKRFWVVTVCFDELFDPSKVRFTNLWVGGAFIGYGYDYIEDAISKAKNLATSGRTGNIYWRDFVVDWIKDKNRFVTSDEPKKFTYEEYKKIVDWYSKNKVRICVKNQNKKDYEDLMDEAKQKRAKGERVSPLIALQAKMIDKPRKAVNIYGYPTKNPKYKGKEYEKPENKLYEIGFSYTE</sequence>
<organism evidence="2 3">
    <name type="scientific">Spiroplasma litorale</name>
    <dbReference type="NCBI Taxonomy" id="216942"/>
    <lineage>
        <taxon>Bacteria</taxon>
        <taxon>Bacillati</taxon>
        <taxon>Mycoplasmatota</taxon>
        <taxon>Mollicutes</taxon>
        <taxon>Entomoplasmatales</taxon>
        <taxon>Spiroplasmataceae</taxon>
        <taxon>Spiroplasma</taxon>
    </lineage>
</organism>
<accession>A0A0K1W126</accession>
<dbReference type="OrthoDB" id="389900at2"/>
<keyword evidence="3" id="KW-1185">Reference proteome</keyword>
<dbReference type="Proteomes" id="UP000067476">
    <property type="component" value="Chromosome"/>
</dbReference>
<feature type="region of interest" description="Disordered" evidence="1">
    <location>
        <begin position="1"/>
        <end position="30"/>
    </location>
</feature>
<evidence type="ECO:0000313" key="2">
    <source>
        <dbReference type="EMBL" id="AKX33891.1"/>
    </source>
</evidence>
<name>A0A0K1W126_9MOLU</name>
<evidence type="ECO:0000256" key="1">
    <source>
        <dbReference type="SAM" id="MobiDB-lite"/>
    </source>
</evidence>
<evidence type="ECO:0000313" key="3">
    <source>
        <dbReference type="Proteomes" id="UP000067476"/>
    </source>
</evidence>
<dbReference type="PATRIC" id="fig|216942.3.peg.232"/>
<dbReference type="EMBL" id="CP012357">
    <property type="protein sequence ID" value="AKX33891.1"/>
    <property type="molecule type" value="Genomic_DNA"/>
</dbReference>
<dbReference type="RefSeq" id="WP_075057988.1">
    <property type="nucleotide sequence ID" value="NZ_CP012357.1"/>
</dbReference>